<dbReference type="Gene3D" id="3.10.580.10">
    <property type="entry name" value="CBS-domain"/>
    <property type="match status" value="1"/>
</dbReference>
<evidence type="ECO:0000256" key="1">
    <source>
        <dbReference type="ARBA" id="ARBA00006750"/>
    </source>
</evidence>
<keyword evidence="2" id="KW-0677">Repeat</keyword>
<feature type="region of interest" description="Disordered" evidence="4">
    <location>
        <begin position="1"/>
        <end position="65"/>
    </location>
</feature>
<feature type="compositionally biased region" description="Polar residues" evidence="4">
    <location>
        <begin position="23"/>
        <end position="64"/>
    </location>
</feature>
<dbReference type="GO" id="GO:0005737">
    <property type="term" value="C:cytoplasm"/>
    <property type="evidence" value="ECO:0007669"/>
    <property type="project" value="TreeGrafter"/>
</dbReference>
<dbReference type="GO" id="GO:0019901">
    <property type="term" value="F:protein kinase binding"/>
    <property type="evidence" value="ECO:0007669"/>
    <property type="project" value="TreeGrafter"/>
</dbReference>
<name>A0A1I8JS36_9PLAT</name>
<dbReference type="GO" id="GO:0019887">
    <property type="term" value="F:protein kinase regulator activity"/>
    <property type="evidence" value="ECO:0007669"/>
    <property type="project" value="TreeGrafter"/>
</dbReference>
<reference evidence="6" key="1">
    <citation type="submission" date="2016-11" db="UniProtKB">
        <authorList>
            <consortium name="WormBaseParasite"/>
        </authorList>
    </citation>
    <scope>IDENTIFICATION</scope>
</reference>
<dbReference type="InterPro" id="IPR046342">
    <property type="entry name" value="CBS_dom_sf"/>
</dbReference>
<dbReference type="SUPFAM" id="SSF54631">
    <property type="entry name" value="CBS-domain pair"/>
    <property type="match status" value="1"/>
</dbReference>
<evidence type="ECO:0000256" key="4">
    <source>
        <dbReference type="SAM" id="MobiDB-lite"/>
    </source>
</evidence>
<accession>A0A1I8JS36</accession>
<comment type="similarity">
    <text evidence="1">Belongs to the 5'-AMP-activated protein kinase gamma subunit family.</text>
</comment>
<dbReference type="GO" id="GO:0031588">
    <property type="term" value="C:nucleotide-activated protein kinase complex"/>
    <property type="evidence" value="ECO:0007669"/>
    <property type="project" value="TreeGrafter"/>
</dbReference>
<dbReference type="PANTHER" id="PTHR13780">
    <property type="entry name" value="AMP-ACTIVATED PROTEIN KINASE, GAMMA REGULATORY SUBUNIT"/>
    <property type="match status" value="1"/>
</dbReference>
<dbReference type="PANTHER" id="PTHR13780:SF35">
    <property type="entry name" value="LD22662P"/>
    <property type="match status" value="1"/>
</dbReference>
<organism evidence="5 6">
    <name type="scientific">Macrostomum lignano</name>
    <dbReference type="NCBI Taxonomy" id="282301"/>
    <lineage>
        <taxon>Eukaryota</taxon>
        <taxon>Metazoa</taxon>
        <taxon>Spiralia</taxon>
        <taxon>Lophotrochozoa</taxon>
        <taxon>Platyhelminthes</taxon>
        <taxon>Rhabditophora</taxon>
        <taxon>Macrostomorpha</taxon>
        <taxon>Macrostomida</taxon>
        <taxon>Macrostomidae</taxon>
        <taxon>Macrostomum</taxon>
    </lineage>
</organism>
<protein>
    <submittedName>
        <fullName evidence="6">5'-AMP-activated protein kinase subunit gamma-2</fullName>
    </submittedName>
</protein>
<evidence type="ECO:0000256" key="3">
    <source>
        <dbReference type="ARBA" id="ARBA00023122"/>
    </source>
</evidence>
<dbReference type="InterPro" id="IPR050511">
    <property type="entry name" value="AMPK_gamma/SDS23_families"/>
</dbReference>
<evidence type="ECO:0000313" key="6">
    <source>
        <dbReference type="WBParaSite" id="snap_masked-unitig_40750-processed-gene-0.0-mRNA-1"/>
    </source>
</evidence>
<dbReference type="GO" id="GO:0005634">
    <property type="term" value="C:nucleus"/>
    <property type="evidence" value="ECO:0007669"/>
    <property type="project" value="TreeGrafter"/>
</dbReference>
<dbReference type="AlphaFoldDB" id="A0A1I8JS36"/>
<dbReference type="GO" id="GO:0016208">
    <property type="term" value="F:AMP binding"/>
    <property type="evidence" value="ECO:0007669"/>
    <property type="project" value="TreeGrafter"/>
</dbReference>
<keyword evidence="5" id="KW-1185">Reference proteome</keyword>
<keyword evidence="3" id="KW-0129">CBS domain</keyword>
<evidence type="ECO:0000313" key="5">
    <source>
        <dbReference type="Proteomes" id="UP000095280"/>
    </source>
</evidence>
<dbReference type="WBParaSite" id="snap_masked-unitig_40750-processed-gene-0.0-mRNA-1">
    <property type="protein sequence ID" value="snap_masked-unitig_40750-processed-gene-0.0-mRNA-1"/>
    <property type="gene ID" value="snap_masked-unitig_40750-processed-gene-0.0"/>
</dbReference>
<proteinExistence type="inferred from homology"/>
<dbReference type="Proteomes" id="UP000095280">
    <property type="component" value="Unplaced"/>
</dbReference>
<sequence length="477" mass="53172">ASAAFSHQPHWQSLGATGHKHSISSGANSRMSQGQPPLVSPSASSGLPARQRSQSGAEVQNDCSSVDMEEVRTESLGDPSRVFAIFVQKHRYCILRCGKLEPPNAILVLAIRWRPNEAHYAALFGNSLEAPCQAASGIVWPNRRCEPQCQAAITWLFGIRWSPNAKGMHHWLLEFAGAPNAMPSRHPGCWEFAGAPMPSCILVVGNSLEPQMPSGILVVWEFAGAPMPTAFLGCLVIRWSPNAKRHPGCWEFAGARRCQAASWLLGIRWSPNAKQHPETSPRRCYDLIPTSNKLLVFDNSLNVRKAFFALVYNGLRAAPLWDASSRDLSAMLTISDFIHILQNYYRSALRRLLHDAVRLLLQARVAPPAVIDPATGNALFIVTHKRILKYIFLVLSLFVQKSGQRSASCVNGDGRLVDIYSKFDVIEPGRHKRLTINLDIYRQGRPLQCIRRADRFEGVSSCRGEDFAEERHREKLW</sequence>
<evidence type="ECO:0000256" key="2">
    <source>
        <dbReference type="ARBA" id="ARBA00022737"/>
    </source>
</evidence>